<gene>
    <name evidence="14" type="primary">107367090</name>
</gene>
<dbReference type="Gene3D" id="3.40.50.10130">
    <property type="match status" value="1"/>
</dbReference>
<proteinExistence type="predicted"/>
<evidence type="ECO:0000256" key="4">
    <source>
        <dbReference type="ARBA" id="ARBA00022723"/>
    </source>
</evidence>
<evidence type="ECO:0000256" key="9">
    <source>
        <dbReference type="ARBA" id="ARBA00023172"/>
    </source>
</evidence>
<keyword evidence="11" id="KW-0539">Nucleus</keyword>
<feature type="region of interest" description="Disordered" evidence="13">
    <location>
        <begin position="1"/>
        <end position="28"/>
    </location>
</feature>
<dbReference type="KEGG" id="tut:107367090"/>
<dbReference type="GO" id="GO:0046872">
    <property type="term" value="F:metal ion binding"/>
    <property type="evidence" value="ECO:0007669"/>
    <property type="project" value="UniProtKB-KW"/>
</dbReference>
<keyword evidence="7" id="KW-0378">Hydrolase</keyword>
<evidence type="ECO:0000256" key="5">
    <source>
        <dbReference type="ARBA" id="ARBA00022759"/>
    </source>
</evidence>
<dbReference type="EMBL" id="CAEY01000505">
    <property type="status" value="NOT_ANNOTATED_CDS"/>
    <property type="molecule type" value="Genomic_DNA"/>
</dbReference>
<keyword evidence="9" id="KW-0233">DNA recombination</keyword>
<evidence type="ECO:0000256" key="12">
    <source>
        <dbReference type="ARBA" id="ARBA00023254"/>
    </source>
</evidence>
<feature type="compositionally biased region" description="Polar residues" evidence="13">
    <location>
        <begin position="218"/>
        <end position="229"/>
    </location>
</feature>
<protein>
    <recommendedName>
        <fullName evidence="16">ERCC4 domain-containing protein</fullName>
    </recommendedName>
</protein>
<keyword evidence="10" id="KW-0234">DNA repair</keyword>
<dbReference type="GO" id="GO:0048476">
    <property type="term" value="C:Holliday junction resolvase complex"/>
    <property type="evidence" value="ECO:0007669"/>
    <property type="project" value="InterPro"/>
</dbReference>
<dbReference type="InterPro" id="IPR042530">
    <property type="entry name" value="EME1/EME2_C"/>
</dbReference>
<dbReference type="GO" id="GO:0031573">
    <property type="term" value="P:mitotic intra-S DNA damage checkpoint signaling"/>
    <property type="evidence" value="ECO:0007669"/>
    <property type="project" value="TreeGrafter"/>
</dbReference>
<dbReference type="Proteomes" id="UP000015104">
    <property type="component" value="Unassembled WGS sequence"/>
</dbReference>
<dbReference type="OrthoDB" id="343092at2759"/>
<dbReference type="GO" id="GO:0005634">
    <property type="term" value="C:nucleus"/>
    <property type="evidence" value="ECO:0007669"/>
    <property type="project" value="UniProtKB-SubCell"/>
</dbReference>
<dbReference type="STRING" id="32264.T1KSP9"/>
<feature type="compositionally biased region" description="Basic and acidic residues" evidence="13">
    <location>
        <begin position="265"/>
        <end position="296"/>
    </location>
</feature>
<dbReference type="eggNOG" id="ENOG502R8ER">
    <property type="taxonomic scope" value="Eukaryota"/>
</dbReference>
<feature type="compositionally biased region" description="Polar residues" evidence="13">
    <location>
        <begin position="1"/>
        <end position="10"/>
    </location>
</feature>
<dbReference type="AlphaFoldDB" id="T1KSP9"/>
<dbReference type="OMA" id="TMENIEM"/>
<dbReference type="GO" id="GO:0006302">
    <property type="term" value="P:double-strand break repair"/>
    <property type="evidence" value="ECO:0007669"/>
    <property type="project" value="TreeGrafter"/>
</dbReference>
<reference evidence="15" key="1">
    <citation type="submission" date="2011-08" db="EMBL/GenBank/DDBJ databases">
        <authorList>
            <person name="Rombauts S."/>
        </authorList>
    </citation>
    <scope>NUCLEOTIDE SEQUENCE</scope>
    <source>
        <strain evidence="15">London</strain>
    </source>
</reference>
<evidence type="ECO:0000256" key="3">
    <source>
        <dbReference type="ARBA" id="ARBA00022722"/>
    </source>
</evidence>
<keyword evidence="4" id="KW-0479">Metal-binding</keyword>
<keyword evidence="8" id="KW-0460">Magnesium</keyword>
<dbReference type="HOGENOM" id="CLU_414664_0_0_1"/>
<comment type="subcellular location">
    <subcellularLocation>
        <location evidence="2">Nucleus</location>
    </subcellularLocation>
</comment>
<evidence type="ECO:0000256" key="1">
    <source>
        <dbReference type="ARBA" id="ARBA00001946"/>
    </source>
</evidence>
<dbReference type="PANTHER" id="PTHR21077:SF5">
    <property type="entry name" value="CROSSOVER JUNCTION ENDONUCLEASE MMS4"/>
    <property type="match status" value="1"/>
</dbReference>
<dbReference type="InterPro" id="IPR033310">
    <property type="entry name" value="Mms4/EME1/EME2"/>
</dbReference>
<keyword evidence="5" id="KW-0255">Endonuclease</keyword>
<keyword evidence="3" id="KW-0540">Nuclease</keyword>
<evidence type="ECO:0000313" key="14">
    <source>
        <dbReference type="EnsemblMetazoa" id="tetur20g00390.1"/>
    </source>
</evidence>
<keyword evidence="15" id="KW-1185">Reference proteome</keyword>
<dbReference type="PANTHER" id="PTHR21077">
    <property type="entry name" value="EME1 PROTEIN"/>
    <property type="match status" value="1"/>
</dbReference>
<evidence type="ECO:0000256" key="8">
    <source>
        <dbReference type="ARBA" id="ARBA00022842"/>
    </source>
</evidence>
<name>T1KSP9_TETUR</name>
<sequence length="662" mass="75523">MDNVTKLNHNSDLKSFYPSKKSLHSPPSIKPMLDVPCLAEESSSNKLSNSVVTIDLSDDSLIESSDLNEINNNKCEGQRLSISSDDSVNTLVPSPAKEPLKPAIKKIYTFSDSDDDSFLDIPLSQRIGLGDKVTCDSNKDSSPNLVSQDENSRKVELNWLDDEDSIEAWTLTKDNNDTKSSDAEKSSPIKSRQSSLDKDVSPFKQPKITKKIEKRPYQSETPPHISYTSLKEKNLKNDPPSTSGLSDEEAYKIDDTITPARKRRTPEEIRKLKEEKERRKAEKAEEKKAKEKMKMKEKEKKAALREAGRTKLLTDCHKFCKTFVDIALLEKFKISDELQAIFKEKEAPLILDTNNPVDCGIRWVREQREMIEEGEDDTSVVNLIRKDVEADVIFKVLHATEFIPLVNVSVSKIELESSDDESDKESCNQTLFEFVTSLLDAYDKNLTLIFYGYEKYWNQQKNRENQEYRAKMGMAKKRVTKNKDTLPLIKKSELDLAIFDLQVKLNESSYSTKHVHIIQSETPVDLCNIIWAHTRSTAMYVIKKSQREQQGLEWYAQNDGFGSVDIVEDSDITSLWIKQLMSFTKMSLEMAKAVSEVYPCLQSLLSAYKLCTNQEERENLLGSIEVSRKNLMTGTTSKKLGPQASRRIYQYFTTRDGEAIIE</sequence>
<evidence type="ECO:0000256" key="10">
    <source>
        <dbReference type="ARBA" id="ARBA00023204"/>
    </source>
</evidence>
<evidence type="ECO:0000256" key="2">
    <source>
        <dbReference type="ARBA" id="ARBA00004123"/>
    </source>
</evidence>
<dbReference type="GO" id="GO:0008821">
    <property type="term" value="F:crossover junction DNA endonuclease activity"/>
    <property type="evidence" value="ECO:0007669"/>
    <property type="project" value="TreeGrafter"/>
</dbReference>
<dbReference type="EnsemblMetazoa" id="tetur20g00390.1">
    <property type="protein sequence ID" value="tetur20g00390.1"/>
    <property type="gene ID" value="tetur20g00390"/>
</dbReference>
<feature type="compositionally biased region" description="Polar residues" evidence="13">
    <location>
        <begin position="140"/>
        <end position="149"/>
    </location>
</feature>
<dbReference type="GO" id="GO:0000712">
    <property type="term" value="P:resolution of meiotic recombination intermediates"/>
    <property type="evidence" value="ECO:0007669"/>
    <property type="project" value="TreeGrafter"/>
</dbReference>
<keyword evidence="12" id="KW-0469">Meiosis</keyword>
<evidence type="ECO:0000256" key="11">
    <source>
        <dbReference type="ARBA" id="ARBA00023242"/>
    </source>
</evidence>
<keyword evidence="6" id="KW-0227">DNA damage</keyword>
<evidence type="ECO:0000256" key="6">
    <source>
        <dbReference type="ARBA" id="ARBA00022763"/>
    </source>
</evidence>
<evidence type="ECO:0008006" key="16">
    <source>
        <dbReference type="Google" id="ProtNLM"/>
    </source>
</evidence>
<accession>T1KSP9</accession>
<dbReference type="Pfam" id="PF21292">
    <property type="entry name" value="EME1-MUS81_C"/>
    <property type="match status" value="1"/>
</dbReference>
<dbReference type="GO" id="GO:0031297">
    <property type="term" value="P:replication fork processing"/>
    <property type="evidence" value="ECO:0007669"/>
    <property type="project" value="TreeGrafter"/>
</dbReference>
<evidence type="ECO:0000256" key="13">
    <source>
        <dbReference type="SAM" id="MobiDB-lite"/>
    </source>
</evidence>
<dbReference type="Gene3D" id="1.10.150.670">
    <property type="entry name" value="Crossover junction endonuclease EME1, DNA-binding domain"/>
    <property type="match status" value="1"/>
</dbReference>
<evidence type="ECO:0000313" key="15">
    <source>
        <dbReference type="Proteomes" id="UP000015104"/>
    </source>
</evidence>
<feature type="region of interest" description="Disordered" evidence="13">
    <location>
        <begin position="170"/>
        <end position="296"/>
    </location>
</feature>
<reference evidence="14" key="2">
    <citation type="submission" date="2015-06" db="UniProtKB">
        <authorList>
            <consortium name="EnsemblMetazoa"/>
        </authorList>
    </citation>
    <scope>IDENTIFICATION</scope>
</reference>
<evidence type="ECO:0000256" key="7">
    <source>
        <dbReference type="ARBA" id="ARBA00022801"/>
    </source>
</evidence>
<comment type="cofactor">
    <cofactor evidence="1">
        <name>Mg(2+)</name>
        <dbReference type="ChEBI" id="CHEBI:18420"/>
    </cofactor>
</comment>
<feature type="region of interest" description="Disordered" evidence="13">
    <location>
        <begin position="134"/>
        <end position="153"/>
    </location>
</feature>
<feature type="compositionally biased region" description="Basic and acidic residues" evidence="13">
    <location>
        <begin position="174"/>
        <end position="187"/>
    </location>
</feature>
<organism evidence="14 15">
    <name type="scientific">Tetranychus urticae</name>
    <name type="common">Two-spotted spider mite</name>
    <dbReference type="NCBI Taxonomy" id="32264"/>
    <lineage>
        <taxon>Eukaryota</taxon>
        <taxon>Metazoa</taxon>
        <taxon>Ecdysozoa</taxon>
        <taxon>Arthropoda</taxon>
        <taxon>Chelicerata</taxon>
        <taxon>Arachnida</taxon>
        <taxon>Acari</taxon>
        <taxon>Acariformes</taxon>
        <taxon>Trombidiformes</taxon>
        <taxon>Prostigmata</taxon>
        <taxon>Eleutherengona</taxon>
        <taxon>Raphignathae</taxon>
        <taxon>Tetranychoidea</taxon>
        <taxon>Tetranychidae</taxon>
        <taxon>Tetranychus</taxon>
    </lineage>
</organism>